<keyword evidence="3 6" id="KW-0863">Zinc-finger</keyword>
<feature type="domain" description="C2H2-type" evidence="8">
    <location>
        <begin position="103"/>
        <end position="130"/>
    </location>
</feature>
<evidence type="ECO:0000313" key="9">
    <source>
        <dbReference type="EMBL" id="THG08719.1"/>
    </source>
</evidence>
<dbReference type="GO" id="GO:0009788">
    <property type="term" value="P:negative regulation of abscisic acid-activated signaling pathway"/>
    <property type="evidence" value="ECO:0007669"/>
    <property type="project" value="InterPro"/>
</dbReference>
<dbReference type="PROSITE" id="PS50157">
    <property type="entry name" value="ZINC_FINGER_C2H2_2"/>
    <property type="match status" value="1"/>
</dbReference>
<evidence type="ECO:0000256" key="3">
    <source>
        <dbReference type="ARBA" id="ARBA00022771"/>
    </source>
</evidence>
<keyword evidence="5" id="KW-0539">Nucleus</keyword>
<evidence type="ECO:0000256" key="6">
    <source>
        <dbReference type="PROSITE-ProRule" id="PRU00042"/>
    </source>
</evidence>
<proteinExistence type="predicted"/>
<protein>
    <recommendedName>
        <fullName evidence="8">C2H2-type domain-containing protein</fullName>
    </recommendedName>
</protein>
<comment type="subcellular location">
    <subcellularLocation>
        <location evidence="1">Nucleus</location>
    </subcellularLocation>
</comment>
<accession>A0A4S4DZ34</accession>
<comment type="caution">
    <text evidence="9">The sequence shown here is derived from an EMBL/GenBank/DDBJ whole genome shotgun (WGS) entry which is preliminary data.</text>
</comment>
<evidence type="ECO:0000259" key="8">
    <source>
        <dbReference type="PROSITE" id="PS50157"/>
    </source>
</evidence>
<dbReference type="PROSITE" id="PS00028">
    <property type="entry name" value="ZINC_FINGER_C2H2_1"/>
    <property type="match status" value="1"/>
</dbReference>
<feature type="region of interest" description="Disordered" evidence="7">
    <location>
        <begin position="219"/>
        <end position="240"/>
    </location>
</feature>
<name>A0A4S4DZ34_CAMSN</name>
<dbReference type="PANTHER" id="PTHR47287:SF17">
    <property type="entry name" value="C2H2 AND C2HC ZINC FINGERS SUPERFAMILY PROTEIN"/>
    <property type="match status" value="1"/>
</dbReference>
<dbReference type="GO" id="GO:0005634">
    <property type="term" value="C:nucleus"/>
    <property type="evidence" value="ECO:0007669"/>
    <property type="project" value="UniProtKB-SubCell"/>
</dbReference>
<dbReference type="AlphaFoldDB" id="A0A4S4DZ34"/>
<evidence type="ECO:0000256" key="5">
    <source>
        <dbReference type="ARBA" id="ARBA00023242"/>
    </source>
</evidence>
<dbReference type="Proteomes" id="UP000306102">
    <property type="component" value="Unassembled WGS sequence"/>
</dbReference>
<sequence length="290" mass="32173">MEPQREKPCPSKSSSTTSTPEAPPCPDTSMENTQEERKVVVVVVEEEEEEDGQLEKMIDLKLSCKDSNDMFKPELNLIDCLNMDSTRTSSANPQKPEAEPRVFSCTYCRRKFFSSQALGGHQNAHKRERTLAKRGLKIWSPVPPHGHSYWHHDQHDHYSSLASLPLHGAYNYNSRALGIQAHSMIHKASNMPSSSGFRSLYGHGGWSRLPIDQQPAVGKLATQNHHANPSSSTGLSSSRGGVGRFDAVRMMMTGSPANEVIGGYWWAGGGNSRLKTNQDEMQKLDLSLKL</sequence>
<evidence type="ECO:0000256" key="7">
    <source>
        <dbReference type="SAM" id="MobiDB-lite"/>
    </source>
</evidence>
<dbReference type="SUPFAM" id="SSF57667">
    <property type="entry name" value="beta-beta-alpha zinc fingers"/>
    <property type="match status" value="1"/>
</dbReference>
<evidence type="ECO:0000256" key="1">
    <source>
        <dbReference type="ARBA" id="ARBA00004123"/>
    </source>
</evidence>
<dbReference type="Gene3D" id="3.30.160.60">
    <property type="entry name" value="Classic Zinc Finger"/>
    <property type="match status" value="1"/>
</dbReference>
<dbReference type="InterPro" id="IPR013087">
    <property type="entry name" value="Znf_C2H2_type"/>
</dbReference>
<gene>
    <name evidence="9" type="ORF">TEA_017382</name>
</gene>
<organism evidence="9 10">
    <name type="scientific">Camellia sinensis var. sinensis</name>
    <name type="common">China tea</name>
    <dbReference type="NCBI Taxonomy" id="542762"/>
    <lineage>
        <taxon>Eukaryota</taxon>
        <taxon>Viridiplantae</taxon>
        <taxon>Streptophyta</taxon>
        <taxon>Embryophyta</taxon>
        <taxon>Tracheophyta</taxon>
        <taxon>Spermatophyta</taxon>
        <taxon>Magnoliopsida</taxon>
        <taxon>eudicotyledons</taxon>
        <taxon>Gunneridae</taxon>
        <taxon>Pentapetalae</taxon>
        <taxon>asterids</taxon>
        <taxon>Ericales</taxon>
        <taxon>Theaceae</taxon>
        <taxon>Camellia</taxon>
    </lineage>
</organism>
<dbReference type="InterPro" id="IPR044246">
    <property type="entry name" value="ZFP3-like"/>
</dbReference>
<dbReference type="PANTHER" id="PTHR47287">
    <property type="entry name" value="C2H2 AND C2HC ZINC FINGERS SUPERFAMILY PROTEIN"/>
    <property type="match status" value="1"/>
</dbReference>
<feature type="compositionally biased region" description="Low complexity" evidence="7">
    <location>
        <begin position="10"/>
        <end position="20"/>
    </location>
</feature>
<evidence type="ECO:0000313" key="10">
    <source>
        <dbReference type="Proteomes" id="UP000306102"/>
    </source>
</evidence>
<reference evidence="9 10" key="1">
    <citation type="journal article" date="2018" name="Proc. Natl. Acad. Sci. U.S.A.">
        <title>Draft genome sequence of Camellia sinensis var. sinensis provides insights into the evolution of the tea genome and tea quality.</title>
        <authorList>
            <person name="Wei C."/>
            <person name="Yang H."/>
            <person name="Wang S."/>
            <person name="Zhao J."/>
            <person name="Liu C."/>
            <person name="Gao L."/>
            <person name="Xia E."/>
            <person name="Lu Y."/>
            <person name="Tai Y."/>
            <person name="She G."/>
            <person name="Sun J."/>
            <person name="Cao H."/>
            <person name="Tong W."/>
            <person name="Gao Q."/>
            <person name="Li Y."/>
            <person name="Deng W."/>
            <person name="Jiang X."/>
            <person name="Wang W."/>
            <person name="Chen Q."/>
            <person name="Zhang S."/>
            <person name="Li H."/>
            <person name="Wu J."/>
            <person name="Wang P."/>
            <person name="Li P."/>
            <person name="Shi C."/>
            <person name="Zheng F."/>
            <person name="Jian J."/>
            <person name="Huang B."/>
            <person name="Shan D."/>
            <person name="Shi M."/>
            <person name="Fang C."/>
            <person name="Yue Y."/>
            <person name="Li F."/>
            <person name="Li D."/>
            <person name="Wei S."/>
            <person name="Han B."/>
            <person name="Jiang C."/>
            <person name="Yin Y."/>
            <person name="Xia T."/>
            <person name="Zhang Z."/>
            <person name="Bennetzen J.L."/>
            <person name="Zhao S."/>
            <person name="Wan X."/>
        </authorList>
    </citation>
    <scope>NUCLEOTIDE SEQUENCE [LARGE SCALE GENOMIC DNA]</scope>
    <source>
        <strain evidence="10">cv. Shuchazao</strain>
        <tissue evidence="9">Leaf</tissue>
    </source>
</reference>
<keyword evidence="4" id="KW-0862">Zinc</keyword>
<dbReference type="GO" id="GO:0008270">
    <property type="term" value="F:zinc ion binding"/>
    <property type="evidence" value="ECO:0007669"/>
    <property type="project" value="UniProtKB-KW"/>
</dbReference>
<dbReference type="InterPro" id="IPR036236">
    <property type="entry name" value="Znf_C2H2_sf"/>
</dbReference>
<keyword evidence="10" id="KW-1185">Reference proteome</keyword>
<feature type="compositionally biased region" description="Low complexity" evidence="7">
    <location>
        <begin position="230"/>
        <end position="239"/>
    </location>
</feature>
<keyword evidence="2" id="KW-0479">Metal-binding</keyword>
<dbReference type="FunFam" id="3.30.160.60:FF:001366">
    <property type="entry name" value="Zinc finger protein 2"/>
    <property type="match status" value="1"/>
</dbReference>
<evidence type="ECO:0000256" key="2">
    <source>
        <dbReference type="ARBA" id="ARBA00022723"/>
    </source>
</evidence>
<feature type="region of interest" description="Disordered" evidence="7">
    <location>
        <begin position="1"/>
        <end position="36"/>
    </location>
</feature>
<evidence type="ECO:0000256" key="4">
    <source>
        <dbReference type="ARBA" id="ARBA00022833"/>
    </source>
</evidence>
<dbReference type="EMBL" id="SDRB02009111">
    <property type="protein sequence ID" value="THG08719.1"/>
    <property type="molecule type" value="Genomic_DNA"/>
</dbReference>